<evidence type="ECO:0000256" key="7">
    <source>
        <dbReference type="ARBA" id="ARBA00049551"/>
    </source>
</evidence>
<gene>
    <name evidence="11 13" type="primary">ND5</name>
</gene>
<dbReference type="InterPro" id="IPR001516">
    <property type="entry name" value="Proton_antipo_N"/>
</dbReference>
<dbReference type="InterPro" id="IPR001750">
    <property type="entry name" value="ND/Mrp_TM"/>
</dbReference>
<evidence type="ECO:0000313" key="11">
    <source>
        <dbReference type="EMBL" id="AAW69401.1"/>
    </source>
</evidence>
<keyword evidence="4 8" id="KW-0812">Transmembrane</keyword>
<organism evidence="11">
    <name type="scientific">Crassostrea virginica</name>
    <name type="common">Eastern oyster</name>
    <dbReference type="NCBI Taxonomy" id="6565"/>
    <lineage>
        <taxon>Eukaryota</taxon>
        <taxon>Metazoa</taxon>
        <taxon>Spiralia</taxon>
        <taxon>Lophotrochozoa</taxon>
        <taxon>Mollusca</taxon>
        <taxon>Bivalvia</taxon>
        <taxon>Autobranchia</taxon>
        <taxon>Pteriomorphia</taxon>
        <taxon>Ostreida</taxon>
        <taxon>Ostreoidea</taxon>
        <taxon>Ostreidae</taxon>
        <taxon>Crassostrea</taxon>
    </lineage>
</organism>
<comment type="function">
    <text evidence="8">Core subunit of the mitochondrial membrane respiratory chain NADH dehydrogenase (Complex I) which catalyzes electron transfer from NADH through the respiratory chain, using ubiquinone as an electron acceptor. Essential for the catalytic activity and assembly of complex I.</text>
</comment>
<keyword evidence="8 11" id="KW-0496">Mitochondrion</keyword>
<keyword evidence="12" id="KW-1185">Reference proteome</keyword>
<dbReference type="GO" id="GO:0008137">
    <property type="term" value="F:NADH dehydrogenase (ubiquinone) activity"/>
    <property type="evidence" value="ECO:0007669"/>
    <property type="project" value="UniProtKB-EC"/>
</dbReference>
<evidence type="ECO:0000256" key="5">
    <source>
        <dbReference type="ARBA" id="ARBA00022989"/>
    </source>
</evidence>
<dbReference type="InterPro" id="IPR003945">
    <property type="entry name" value="NU5C-like"/>
</dbReference>
<keyword evidence="5 8" id="KW-1133">Transmembrane helix</keyword>
<dbReference type="AlphaFoldDB" id="Q4KRX4"/>
<reference evidence="11" key="3">
    <citation type="submission" date="2008-03" db="EMBL/GenBank/DDBJ databases">
        <authorList>
            <person name="Milbury C.A."/>
            <person name="Gaffney P.M."/>
        </authorList>
    </citation>
    <scope>NUCLEOTIDE SEQUENCE</scope>
</reference>
<comment type="subcellular location">
    <subcellularLocation>
        <location evidence="1">Membrane</location>
        <topology evidence="1">Multi-pass membrane protein</topology>
    </subcellularLocation>
</comment>
<name>Q4KRX4_CRAVI</name>
<feature type="domain" description="NADH-Ubiquinone oxidoreductase (complex I) chain 5 N-terminal" evidence="10">
    <location>
        <begin position="39"/>
        <end position="82"/>
    </location>
</feature>
<keyword evidence="8" id="KW-0520">NAD</keyword>
<dbReference type="GO" id="GO:0016020">
    <property type="term" value="C:membrane"/>
    <property type="evidence" value="ECO:0007669"/>
    <property type="project" value="UniProtKB-SubCell"/>
</dbReference>
<dbReference type="Pfam" id="PF00361">
    <property type="entry name" value="Proton_antipo_M"/>
    <property type="match status" value="1"/>
</dbReference>
<feature type="transmembrane region" description="Helical" evidence="8">
    <location>
        <begin position="362"/>
        <end position="386"/>
    </location>
</feature>
<dbReference type="GO" id="GO:0042773">
    <property type="term" value="P:ATP synthesis coupled electron transport"/>
    <property type="evidence" value="ECO:0007669"/>
    <property type="project" value="InterPro"/>
</dbReference>
<comment type="similarity">
    <text evidence="8">Belongs to the complex I subunit 5 family.</text>
</comment>
<dbReference type="EMBL" id="AY905542">
    <property type="protein sequence ID" value="AAW69401.1"/>
    <property type="molecule type" value="Genomic_DNA"/>
</dbReference>
<feature type="transmembrane region" description="Helical" evidence="8">
    <location>
        <begin position="203"/>
        <end position="222"/>
    </location>
</feature>
<evidence type="ECO:0000256" key="4">
    <source>
        <dbReference type="ARBA" id="ARBA00022692"/>
    </source>
</evidence>
<feature type="transmembrane region" description="Helical" evidence="8">
    <location>
        <begin position="52"/>
        <end position="75"/>
    </location>
</feature>
<evidence type="ECO:0000259" key="10">
    <source>
        <dbReference type="Pfam" id="PF00662"/>
    </source>
</evidence>
<comment type="catalytic activity">
    <reaction evidence="7 8">
        <text>a ubiquinone + NADH + 5 H(+)(in) = a ubiquinol + NAD(+) + 4 H(+)(out)</text>
        <dbReference type="Rhea" id="RHEA:29091"/>
        <dbReference type="Rhea" id="RHEA-COMP:9565"/>
        <dbReference type="Rhea" id="RHEA-COMP:9566"/>
        <dbReference type="ChEBI" id="CHEBI:15378"/>
        <dbReference type="ChEBI" id="CHEBI:16389"/>
        <dbReference type="ChEBI" id="CHEBI:17976"/>
        <dbReference type="ChEBI" id="CHEBI:57540"/>
        <dbReference type="ChEBI" id="CHEBI:57945"/>
        <dbReference type="EC" id="7.1.1.2"/>
    </reaction>
</comment>
<feature type="transmembrane region" description="Helical" evidence="8">
    <location>
        <begin position="406"/>
        <end position="426"/>
    </location>
</feature>
<dbReference type="RefSeq" id="YP_254656.1">
    <property type="nucleotide sequence ID" value="NC_007175.2"/>
</dbReference>
<dbReference type="PANTHER" id="PTHR42829">
    <property type="entry name" value="NADH-UBIQUINONE OXIDOREDUCTASE CHAIN 5"/>
    <property type="match status" value="1"/>
</dbReference>
<dbReference type="PANTHER" id="PTHR42829:SF2">
    <property type="entry name" value="NADH-UBIQUINONE OXIDOREDUCTASE CHAIN 5"/>
    <property type="match status" value="1"/>
</dbReference>
<feature type="domain" description="NADH:quinone oxidoreductase/Mrp antiporter transmembrane" evidence="9">
    <location>
        <begin position="102"/>
        <end position="377"/>
    </location>
</feature>
<evidence type="ECO:0000256" key="8">
    <source>
        <dbReference type="RuleBase" id="RU003404"/>
    </source>
</evidence>
<sequence>MVVLNSFMMVALSIVLSFLSAFMGAYGVSYWFYWELGSVSLLSFDLEICLDWMSTMFVAVILLISSCVGVFMNAYMSTDKTNQFNTMVYAFVSSMVILVVASSMPLVLMGWDWLGVTSFLLVMFYEGKKSFDASMITALTNRVGDALLICSTAGMVLACDLSLDMKPYCWSLIFVLGCVTKSAQIPFSSGLPAAMMAPTPVSSLVHSSTLVTAGVFLLIRSYKIWINSPLACSFLVCAGLVTSFMAGVSAVMEMDVKKVIALSTLSQLGLMAFILGLGEVELAFMHLVCHAFFKAGMFLSVGSLISHNSGNQYFVNFSSPEVVISPLAVLSLFLGSVSLVGIPGTAGYASKESIVAFSYNTISWLALVLLFCSVALTMVYSFRIILGLTNVVKTGVRDSTGLREEIKLSLPGSILIGFGLVGGDLVTVCSINSCYFEVASSSEVWFWPYFSICLGVVLTLVIRLLFFSFYEIDTKGLYGMAFLDFISRSMVNDDSSNEFFNSGLSGEESSEVSIPKSVWQFGESYLAGVHNYVQQAPVVPVISAASGFVAVLLMI</sequence>
<feature type="transmembrane region" description="Helical" evidence="8">
    <location>
        <begin position="228"/>
        <end position="252"/>
    </location>
</feature>
<dbReference type="GO" id="GO:0003954">
    <property type="term" value="F:NADH dehydrogenase activity"/>
    <property type="evidence" value="ECO:0007669"/>
    <property type="project" value="TreeGrafter"/>
</dbReference>
<dbReference type="Proteomes" id="UP000694844">
    <property type="component" value="Mitochondrion MT"/>
</dbReference>
<evidence type="ECO:0000259" key="9">
    <source>
        <dbReference type="Pfam" id="PF00361"/>
    </source>
</evidence>
<evidence type="ECO:0000313" key="12">
    <source>
        <dbReference type="Proteomes" id="UP000694844"/>
    </source>
</evidence>
<dbReference type="EC" id="7.1.1.2" evidence="2 8"/>
<keyword evidence="8" id="KW-0830">Ubiquinone</keyword>
<dbReference type="PRINTS" id="PR01434">
    <property type="entry name" value="NADHDHGNASE5"/>
</dbReference>
<dbReference type="Pfam" id="PF00662">
    <property type="entry name" value="Proton_antipo_N"/>
    <property type="match status" value="1"/>
</dbReference>
<protein>
    <recommendedName>
        <fullName evidence="3 8">NADH-ubiquinone oxidoreductase chain 5</fullName>
        <ecNumber evidence="2 8">7.1.1.2</ecNumber>
    </recommendedName>
</protein>
<feature type="transmembrane region" description="Helical" evidence="8">
    <location>
        <begin position="87"/>
        <end position="104"/>
    </location>
</feature>
<feature type="transmembrane region" description="Helical" evidence="8">
    <location>
        <begin position="322"/>
        <end position="342"/>
    </location>
</feature>
<dbReference type="OrthoDB" id="10069788at2759"/>
<proteinExistence type="inferred from homology"/>
<evidence type="ECO:0000313" key="13">
    <source>
        <dbReference type="RefSeq" id="YP_254656.1"/>
    </source>
</evidence>
<accession>Q4KRX4</accession>
<feature type="transmembrane region" description="Helical" evidence="8">
    <location>
        <begin position="7"/>
        <end position="32"/>
    </location>
</feature>
<geneLocation type="mitochondrion" evidence="11 13"/>
<evidence type="ECO:0000256" key="3">
    <source>
        <dbReference type="ARBA" id="ARBA00021096"/>
    </source>
</evidence>
<evidence type="ECO:0000256" key="6">
    <source>
        <dbReference type="ARBA" id="ARBA00023136"/>
    </source>
</evidence>
<feature type="transmembrane region" description="Helical" evidence="8">
    <location>
        <begin position="446"/>
        <end position="470"/>
    </location>
</feature>
<evidence type="ECO:0000256" key="2">
    <source>
        <dbReference type="ARBA" id="ARBA00012944"/>
    </source>
</evidence>
<keyword evidence="8" id="KW-0813">Transport</keyword>
<keyword evidence="6 8" id="KW-0472">Membrane</keyword>
<reference evidence="13" key="2">
    <citation type="submission" date="2005-07" db="EMBL/GenBank/DDBJ databases">
        <authorList>
            <consortium name="NCBI Genome Project"/>
        </authorList>
    </citation>
    <scope>NUCLEOTIDE SEQUENCE</scope>
</reference>
<evidence type="ECO:0000256" key="1">
    <source>
        <dbReference type="ARBA" id="ARBA00004141"/>
    </source>
</evidence>
<reference evidence="13" key="4">
    <citation type="submission" date="2025-04" db="UniProtKB">
        <authorList>
            <consortium name="RefSeq"/>
        </authorList>
    </citation>
    <scope>IDENTIFICATION</scope>
</reference>
<reference evidence="11 12" key="1">
    <citation type="journal article" date="2005" name="Mar. Biotechnol.">
        <title>Complete mitochondrial DNA sequence of the eastern oyster Crassostrea virginica.</title>
        <authorList>
            <person name="Milbury C.A."/>
            <person name="Gaffney P.M."/>
        </authorList>
    </citation>
    <scope>NUCLEOTIDE SEQUENCE</scope>
</reference>
<dbReference type="GO" id="GO:0015990">
    <property type="term" value="P:electron transport coupled proton transport"/>
    <property type="evidence" value="ECO:0007669"/>
    <property type="project" value="TreeGrafter"/>
</dbReference>